<dbReference type="Proteomes" id="UP000582837">
    <property type="component" value="Unassembled WGS sequence"/>
</dbReference>
<accession>A0A841H6Q0</accession>
<dbReference type="Pfam" id="PF00266">
    <property type="entry name" value="Aminotran_5"/>
    <property type="match status" value="1"/>
</dbReference>
<keyword evidence="1" id="KW-0663">Pyridoxal phosphate</keyword>
<dbReference type="EMBL" id="JACHIA010000034">
    <property type="protein sequence ID" value="MBB6073965.1"/>
    <property type="molecule type" value="Genomic_DNA"/>
</dbReference>
<dbReference type="AlphaFoldDB" id="A0A841H6Q0"/>
<dbReference type="InterPro" id="IPR000192">
    <property type="entry name" value="Aminotrans_V_dom"/>
</dbReference>
<keyword evidence="3" id="KW-0456">Lyase</keyword>
<dbReference type="RefSeq" id="WP_221239732.1">
    <property type="nucleotide sequence ID" value="NZ_JACHIA010000034.1"/>
</dbReference>
<dbReference type="InterPro" id="IPR015421">
    <property type="entry name" value="PyrdxlP-dep_Trfase_major"/>
</dbReference>
<dbReference type="PANTHER" id="PTHR14237">
    <property type="entry name" value="MOLYBDOPTERIN COFACTOR SULFURASE MOSC"/>
    <property type="match status" value="1"/>
</dbReference>
<dbReference type="GO" id="GO:0016829">
    <property type="term" value="F:lyase activity"/>
    <property type="evidence" value="ECO:0007669"/>
    <property type="project" value="UniProtKB-KW"/>
</dbReference>
<reference evidence="3 4" key="1">
    <citation type="submission" date="2020-08" db="EMBL/GenBank/DDBJ databases">
        <title>Genomic Encyclopedia of Type Strains, Phase IV (KMG-IV): sequencing the most valuable type-strain genomes for metagenomic binning, comparative biology and taxonomic classification.</title>
        <authorList>
            <person name="Goeker M."/>
        </authorList>
    </citation>
    <scope>NUCLEOTIDE SEQUENCE [LARGE SCALE GENOMIC DNA]</scope>
    <source>
        <strain evidence="3 4">DSM 29007</strain>
    </source>
</reference>
<evidence type="ECO:0000259" key="2">
    <source>
        <dbReference type="Pfam" id="PF00266"/>
    </source>
</evidence>
<organism evidence="3 4">
    <name type="scientific">Longimicrobium terrae</name>
    <dbReference type="NCBI Taxonomy" id="1639882"/>
    <lineage>
        <taxon>Bacteria</taxon>
        <taxon>Pseudomonadati</taxon>
        <taxon>Gemmatimonadota</taxon>
        <taxon>Longimicrobiia</taxon>
        <taxon>Longimicrobiales</taxon>
        <taxon>Longimicrobiaceae</taxon>
        <taxon>Longimicrobium</taxon>
    </lineage>
</organism>
<feature type="domain" description="Aminotransferase class V" evidence="2">
    <location>
        <begin position="22"/>
        <end position="436"/>
    </location>
</feature>
<dbReference type="SUPFAM" id="SSF53383">
    <property type="entry name" value="PLP-dependent transferases"/>
    <property type="match status" value="1"/>
</dbReference>
<dbReference type="InterPro" id="IPR015424">
    <property type="entry name" value="PyrdxlP-dep_Trfase"/>
</dbReference>
<keyword evidence="4" id="KW-1185">Reference proteome</keyword>
<dbReference type="PANTHER" id="PTHR14237:SF19">
    <property type="entry name" value="MITOCHONDRIAL AMIDOXIME REDUCING COMPONENT 1"/>
    <property type="match status" value="1"/>
</dbReference>
<evidence type="ECO:0000313" key="3">
    <source>
        <dbReference type="EMBL" id="MBB6073965.1"/>
    </source>
</evidence>
<gene>
    <name evidence="3" type="ORF">HNQ61_005646</name>
</gene>
<evidence type="ECO:0000256" key="1">
    <source>
        <dbReference type="ARBA" id="ARBA00022898"/>
    </source>
</evidence>
<sequence length="461" mass="49967">MHDTFQQLRDREFSRLDAEGHVYLDYTGAGLYAESQVRAHADFLCAGVFGNPHSRNPTSLAATQQCETARQRVLAYFNADPELYEVVFTLNASGALKLIGEAYPWEPGGRFLLTADNHNSVNGLREFASAHGADVRYVPMGPEMRLADVEAHLAGAGRRGHNLFAFPAQSNFSGVKHPLELVALAQEYGYHVVLDAAAYVPTNRLDLSTVTPDFVCVSFYKMFGFPTGVGVLLARRNALGELHRPWFAGGTVRFVSAQNQMHMAHVTGRAFEDGTLNYLGIAAVTTGLDFLEGIGIENVNAHVTRLAERMLNGLASMRHSNGEPMVRFYGPASMEGRGGTLAFNLLDPEGGLVDFRGVEQCANDAGISLRTGFFCNPGAAEFAFEYADEDAFRCINTLTAETFNIQVFSDCMSDHPVGAVRVSVGIASNEADVDRLMEVLGAFRDVAPDPLAALPALATAD</sequence>
<dbReference type="Gene3D" id="3.40.640.10">
    <property type="entry name" value="Type I PLP-dependent aspartate aminotransferase-like (Major domain)"/>
    <property type="match status" value="1"/>
</dbReference>
<evidence type="ECO:0000313" key="4">
    <source>
        <dbReference type="Proteomes" id="UP000582837"/>
    </source>
</evidence>
<name>A0A841H6Q0_9BACT</name>
<protein>
    <submittedName>
        <fullName evidence="3">Selenocysteine lyase/cysteine desulfurase</fullName>
    </submittedName>
</protein>
<comment type="caution">
    <text evidence="3">The sequence shown here is derived from an EMBL/GenBank/DDBJ whole genome shotgun (WGS) entry which is preliminary data.</text>
</comment>
<proteinExistence type="predicted"/>